<name>A0A521BQ79_9SPHI</name>
<dbReference type="EMBL" id="FXSZ01000002">
    <property type="protein sequence ID" value="SMO49324.1"/>
    <property type="molecule type" value="Genomic_DNA"/>
</dbReference>
<dbReference type="GO" id="GO:0016020">
    <property type="term" value="C:membrane"/>
    <property type="evidence" value="ECO:0007669"/>
    <property type="project" value="TreeGrafter"/>
</dbReference>
<dbReference type="CDD" id="cd10917">
    <property type="entry name" value="CE4_NodB_like_6s_7s"/>
    <property type="match status" value="1"/>
</dbReference>
<dbReference type="Gene3D" id="3.20.20.370">
    <property type="entry name" value="Glycoside hydrolase/deacetylase"/>
    <property type="match status" value="1"/>
</dbReference>
<reference evidence="4 5" key="1">
    <citation type="submission" date="2017-05" db="EMBL/GenBank/DDBJ databases">
        <authorList>
            <person name="Varghese N."/>
            <person name="Submissions S."/>
        </authorList>
    </citation>
    <scope>NUCLEOTIDE SEQUENCE [LARGE SCALE GENOMIC DNA]</scope>
    <source>
        <strain evidence="4 5">DSM 21342</strain>
    </source>
</reference>
<dbReference type="PROSITE" id="PS51677">
    <property type="entry name" value="NODB"/>
    <property type="match status" value="1"/>
</dbReference>
<dbReference type="PANTHER" id="PTHR10587:SF133">
    <property type="entry name" value="CHITIN DEACETYLASE 1-RELATED"/>
    <property type="match status" value="1"/>
</dbReference>
<dbReference type="InterPro" id="IPR011330">
    <property type="entry name" value="Glyco_hydro/deAcase_b/a-brl"/>
</dbReference>
<feature type="domain" description="NodB homology" evidence="3">
    <location>
        <begin position="1"/>
        <end position="161"/>
    </location>
</feature>
<proteinExistence type="predicted"/>
<keyword evidence="5" id="KW-1185">Reference proteome</keyword>
<dbReference type="GO" id="GO:0046872">
    <property type="term" value="F:metal ion binding"/>
    <property type="evidence" value="ECO:0007669"/>
    <property type="project" value="UniProtKB-KW"/>
</dbReference>
<dbReference type="GO" id="GO:0005975">
    <property type="term" value="P:carbohydrate metabolic process"/>
    <property type="evidence" value="ECO:0007669"/>
    <property type="project" value="InterPro"/>
</dbReference>
<dbReference type="Pfam" id="PF01522">
    <property type="entry name" value="Polysacc_deac_1"/>
    <property type="match status" value="1"/>
</dbReference>
<dbReference type="InterPro" id="IPR002509">
    <property type="entry name" value="NODB_dom"/>
</dbReference>
<keyword evidence="1" id="KW-0479">Metal-binding</keyword>
<evidence type="ECO:0000313" key="5">
    <source>
        <dbReference type="Proteomes" id="UP000315971"/>
    </source>
</evidence>
<accession>A0A521BQ79</accession>
<dbReference type="SUPFAM" id="SSF88713">
    <property type="entry name" value="Glycoside hydrolase/deacetylase"/>
    <property type="match status" value="1"/>
</dbReference>
<dbReference type="InterPro" id="IPR050248">
    <property type="entry name" value="Polysacc_deacetylase_ArnD"/>
</dbReference>
<evidence type="ECO:0000313" key="4">
    <source>
        <dbReference type="EMBL" id="SMO49324.1"/>
    </source>
</evidence>
<dbReference type="GO" id="GO:0016810">
    <property type="term" value="F:hydrolase activity, acting on carbon-nitrogen (but not peptide) bonds"/>
    <property type="evidence" value="ECO:0007669"/>
    <property type="project" value="InterPro"/>
</dbReference>
<dbReference type="AlphaFoldDB" id="A0A521BQ79"/>
<sequence length="168" mass="19845">MKKEGHYLGAHSDQHLLYCDWTKRDSLLVTHEQFTTDLKANYKRMAQLGITKTDAPYFLPPYEWYNTKIAEWTKELGLQLVNFSPGTRSTADYTWPEMGLRYRSSDEIYRSIIDYETKNPQGLNGYILLLHIGTDPRRTDKFHLQLDKLLKELKSRGYTFFKINELLN</sequence>
<gene>
    <name evidence="4" type="ORF">SAMN06265350_102425</name>
</gene>
<dbReference type="PANTHER" id="PTHR10587">
    <property type="entry name" value="GLYCOSYL TRANSFERASE-RELATED"/>
    <property type="match status" value="1"/>
</dbReference>
<evidence type="ECO:0000259" key="3">
    <source>
        <dbReference type="PROSITE" id="PS51677"/>
    </source>
</evidence>
<organism evidence="4 5">
    <name type="scientific">Solitalea koreensis</name>
    <dbReference type="NCBI Taxonomy" id="543615"/>
    <lineage>
        <taxon>Bacteria</taxon>
        <taxon>Pseudomonadati</taxon>
        <taxon>Bacteroidota</taxon>
        <taxon>Sphingobacteriia</taxon>
        <taxon>Sphingobacteriales</taxon>
        <taxon>Sphingobacteriaceae</taxon>
        <taxon>Solitalea</taxon>
    </lineage>
</organism>
<dbReference type="Proteomes" id="UP000315971">
    <property type="component" value="Unassembled WGS sequence"/>
</dbReference>
<evidence type="ECO:0000256" key="1">
    <source>
        <dbReference type="ARBA" id="ARBA00022723"/>
    </source>
</evidence>
<keyword evidence="2" id="KW-0378">Hydrolase</keyword>
<evidence type="ECO:0000256" key="2">
    <source>
        <dbReference type="ARBA" id="ARBA00022801"/>
    </source>
</evidence>
<protein>
    <recommendedName>
        <fullName evidence="3">NodB homology domain-containing protein</fullName>
    </recommendedName>
</protein>